<keyword evidence="4" id="KW-0408">Iron</keyword>
<dbReference type="PROSITE" id="PS50983">
    <property type="entry name" value="FE_B12_PBP"/>
    <property type="match status" value="1"/>
</dbReference>
<keyword evidence="3" id="KW-0813">Transport</keyword>
<dbReference type="InterPro" id="IPR002491">
    <property type="entry name" value="ABC_transptr_periplasmic_BD"/>
</dbReference>
<proteinExistence type="inferred from homology"/>
<comment type="subcellular location">
    <subcellularLocation>
        <location evidence="1">Cell envelope</location>
    </subcellularLocation>
</comment>
<dbReference type="PANTHER" id="PTHR30532:SF25">
    <property type="entry name" value="IRON(III) DICITRATE-BINDING PERIPLASMIC PROTEIN"/>
    <property type="match status" value="1"/>
</dbReference>
<keyword evidence="4" id="KW-0406">Ion transport</keyword>
<dbReference type="RefSeq" id="WP_198876232.1">
    <property type="nucleotide sequence ID" value="NZ_JAEKMH010000002.1"/>
</dbReference>
<evidence type="ECO:0000256" key="1">
    <source>
        <dbReference type="ARBA" id="ARBA00004196"/>
    </source>
</evidence>
<feature type="signal peptide" evidence="6">
    <location>
        <begin position="1"/>
        <end position="21"/>
    </location>
</feature>
<dbReference type="Gene3D" id="3.40.50.1980">
    <property type="entry name" value="Nitrogenase molybdenum iron protein domain"/>
    <property type="match status" value="2"/>
</dbReference>
<dbReference type="Pfam" id="PF01497">
    <property type="entry name" value="Peripla_BP_2"/>
    <property type="match status" value="1"/>
</dbReference>
<comment type="similarity">
    <text evidence="2">Belongs to the bacterial solute-binding protein 8 family.</text>
</comment>
<protein>
    <submittedName>
        <fullName evidence="8">ABC transporter substrate-binding protein</fullName>
    </submittedName>
</protein>
<feature type="domain" description="Fe/B12 periplasmic-binding" evidence="7">
    <location>
        <begin position="44"/>
        <end position="313"/>
    </location>
</feature>
<organism evidence="8 9">
    <name type="scientific">Devosia sediminis</name>
    <dbReference type="NCBI Taxonomy" id="2798801"/>
    <lineage>
        <taxon>Bacteria</taxon>
        <taxon>Pseudomonadati</taxon>
        <taxon>Pseudomonadota</taxon>
        <taxon>Alphaproteobacteria</taxon>
        <taxon>Hyphomicrobiales</taxon>
        <taxon>Devosiaceae</taxon>
        <taxon>Devosia</taxon>
    </lineage>
</organism>
<reference evidence="8" key="1">
    <citation type="submission" date="2020-12" db="EMBL/GenBank/DDBJ databases">
        <title>Devosia sp. MSA67 isolated from Mo River.</title>
        <authorList>
            <person name="Ma F."/>
            <person name="Zi Z."/>
        </authorList>
    </citation>
    <scope>NUCLEOTIDE SEQUENCE</scope>
    <source>
        <strain evidence="8">MSA67</strain>
    </source>
</reference>
<comment type="caution">
    <text evidence="8">The sequence shown here is derived from an EMBL/GenBank/DDBJ whole genome shotgun (WGS) entry which is preliminary data.</text>
</comment>
<name>A0A934MLC6_9HYPH</name>
<evidence type="ECO:0000256" key="3">
    <source>
        <dbReference type="ARBA" id="ARBA00022448"/>
    </source>
</evidence>
<sequence length="318" mass="34529">MIRLLSVAVAAAVLLTAPAFAQETRSFTDDLGRTVDIPVEPLRIVALHDLSITVPMIELGVMPIGSHGRTTAENTPFIRSSKVLTGVDFDNSDIQFVGNLPADVEAVAALEPDLILTTPWQTAPVEQLQAIAPTVVLDDSVRGAFGTFDVLAELTGTEDRLAVLKTRYEGQIAQIKRLIDTDSISVSVIQANEGKLYIEHTYGTLGKVLRDAGFTFPALVEEIPESQSAEFSAERLPEFDADFVFATYRTDTLQTPADAVAALEEALPGYCEYLHACRENQLLVIPREEASSASFYALGALTYMIISHISGRDFVPMP</sequence>
<feature type="chain" id="PRO_5037481289" evidence="6">
    <location>
        <begin position="22"/>
        <end position="318"/>
    </location>
</feature>
<dbReference type="InterPro" id="IPR051313">
    <property type="entry name" value="Bact_iron-sidero_bind"/>
</dbReference>
<gene>
    <name evidence="8" type="ORF">JEQ47_09870</name>
</gene>
<keyword evidence="4" id="KW-0410">Iron transport</keyword>
<dbReference type="Proteomes" id="UP000602124">
    <property type="component" value="Unassembled WGS sequence"/>
</dbReference>
<keyword evidence="9" id="KW-1185">Reference proteome</keyword>
<keyword evidence="5 6" id="KW-0732">Signal</keyword>
<evidence type="ECO:0000256" key="4">
    <source>
        <dbReference type="ARBA" id="ARBA00022496"/>
    </source>
</evidence>
<evidence type="ECO:0000256" key="2">
    <source>
        <dbReference type="ARBA" id="ARBA00008814"/>
    </source>
</evidence>
<evidence type="ECO:0000256" key="6">
    <source>
        <dbReference type="SAM" id="SignalP"/>
    </source>
</evidence>
<evidence type="ECO:0000313" key="8">
    <source>
        <dbReference type="EMBL" id="MBJ3785025.1"/>
    </source>
</evidence>
<dbReference type="GO" id="GO:0030288">
    <property type="term" value="C:outer membrane-bounded periplasmic space"/>
    <property type="evidence" value="ECO:0007669"/>
    <property type="project" value="TreeGrafter"/>
</dbReference>
<evidence type="ECO:0000313" key="9">
    <source>
        <dbReference type="Proteomes" id="UP000602124"/>
    </source>
</evidence>
<accession>A0A934MLC6</accession>
<evidence type="ECO:0000259" key="7">
    <source>
        <dbReference type="PROSITE" id="PS50983"/>
    </source>
</evidence>
<evidence type="ECO:0000256" key="5">
    <source>
        <dbReference type="ARBA" id="ARBA00022729"/>
    </source>
</evidence>
<dbReference type="SUPFAM" id="SSF53807">
    <property type="entry name" value="Helical backbone' metal receptor"/>
    <property type="match status" value="1"/>
</dbReference>
<dbReference type="EMBL" id="JAEKMH010000002">
    <property type="protein sequence ID" value="MBJ3785025.1"/>
    <property type="molecule type" value="Genomic_DNA"/>
</dbReference>
<dbReference type="AlphaFoldDB" id="A0A934MLC6"/>
<dbReference type="GO" id="GO:1901678">
    <property type="term" value="P:iron coordination entity transport"/>
    <property type="evidence" value="ECO:0007669"/>
    <property type="project" value="UniProtKB-ARBA"/>
</dbReference>
<dbReference type="PANTHER" id="PTHR30532">
    <property type="entry name" value="IRON III DICITRATE-BINDING PERIPLASMIC PROTEIN"/>
    <property type="match status" value="1"/>
</dbReference>